<keyword evidence="2" id="KW-1185">Reference proteome</keyword>
<accession>A0AAE0DMH6</accession>
<evidence type="ECO:0000313" key="1">
    <source>
        <dbReference type="EMBL" id="KAK3175247.1"/>
    </source>
</evidence>
<dbReference type="AlphaFoldDB" id="A0AAE0DMH6"/>
<organism evidence="1 2">
    <name type="scientific">Lepraria neglecta</name>
    <dbReference type="NCBI Taxonomy" id="209136"/>
    <lineage>
        <taxon>Eukaryota</taxon>
        <taxon>Fungi</taxon>
        <taxon>Dikarya</taxon>
        <taxon>Ascomycota</taxon>
        <taxon>Pezizomycotina</taxon>
        <taxon>Lecanoromycetes</taxon>
        <taxon>OSLEUM clade</taxon>
        <taxon>Lecanoromycetidae</taxon>
        <taxon>Lecanorales</taxon>
        <taxon>Lecanorineae</taxon>
        <taxon>Stereocaulaceae</taxon>
        <taxon>Lepraria</taxon>
    </lineage>
</organism>
<proteinExistence type="predicted"/>
<name>A0AAE0DMH6_9LECA</name>
<dbReference type="EMBL" id="JASNWA010000006">
    <property type="protein sequence ID" value="KAK3175247.1"/>
    <property type="molecule type" value="Genomic_DNA"/>
</dbReference>
<protein>
    <submittedName>
        <fullName evidence="1">Uncharacterized protein</fullName>
    </submittedName>
</protein>
<gene>
    <name evidence="1" type="ORF">OEA41_002494</name>
</gene>
<dbReference type="Proteomes" id="UP001276659">
    <property type="component" value="Unassembled WGS sequence"/>
</dbReference>
<evidence type="ECO:0000313" key="2">
    <source>
        <dbReference type="Proteomes" id="UP001276659"/>
    </source>
</evidence>
<reference evidence="1" key="1">
    <citation type="submission" date="2022-11" db="EMBL/GenBank/DDBJ databases">
        <title>Chromosomal genome sequence assembly and mating type (MAT) locus characterization of the leprose asexual lichenized fungus Lepraria neglecta (Nyl.) Erichsen.</title>
        <authorList>
            <person name="Allen J.L."/>
            <person name="Pfeffer B."/>
        </authorList>
    </citation>
    <scope>NUCLEOTIDE SEQUENCE</scope>
    <source>
        <strain evidence="1">Allen 5258</strain>
    </source>
</reference>
<comment type="caution">
    <text evidence="1">The sequence shown here is derived from an EMBL/GenBank/DDBJ whole genome shotgun (WGS) entry which is preliminary data.</text>
</comment>
<sequence>MVILDHAGDLNAEPFYDFISCLEDLPFFCKLIFYHGCQSPNLNSDLHILLELRDPRYNYDDAVAFPVTLQEKLLVAFAILKDLDGVSVKATRSGETVEKLETAIREPGPTAADYLEAAAVLKDERNTAFKEGFYIRSLKKHFEAYEAIHFIVEGKWFAIMLDGYFTAN</sequence>